<comment type="caution">
    <text evidence="2">The sequence shown here is derived from an EMBL/GenBank/DDBJ whole genome shotgun (WGS) entry which is preliminary data.</text>
</comment>
<feature type="chain" id="PRO_5042028142" description="Secreted protein" evidence="1">
    <location>
        <begin position="28"/>
        <end position="78"/>
    </location>
</feature>
<evidence type="ECO:0000256" key="1">
    <source>
        <dbReference type="SAM" id="SignalP"/>
    </source>
</evidence>
<keyword evidence="3" id="KW-1185">Reference proteome</keyword>
<protein>
    <recommendedName>
        <fullName evidence="4">Secreted protein</fullName>
    </recommendedName>
</protein>
<gene>
    <name evidence="2" type="ORF">LY79DRAFT_551610</name>
</gene>
<organism evidence="2 3">
    <name type="scientific">Colletotrichum navitas</name>
    <dbReference type="NCBI Taxonomy" id="681940"/>
    <lineage>
        <taxon>Eukaryota</taxon>
        <taxon>Fungi</taxon>
        <taxon>Dikarya</taxon>
        <taxon>Ascomycota</taxon>
        <taxon>Pezizomycotina</taxon>
        <taxon>Sordariomycetes</taxon>
        <taxon>Hypocreomycetidae</taxon>
        <taxon>Glomerellales</taxon>
        <taxon>Glomerellaceae</taxon>
        <taxon>Colletotrichum</taxon>
        <taxon>Colletotrichum graminicola species complex</taxon>
    </lineage>
</organism>
<evidence type="ECO:0008006" key="4">
    <source>
        <dbReference type="Google" id="ProtNLM"/>
    </source>
</evidence>
<dbReference type="RefSeq" id="XP_060414948.1">
    <property type="nucleotide sequence ID" value="XM_060557660.1"/>
</dbReference>
<evidence type="ECO:0000313" key="3">
    <source>
        <dbReference type="Proteomes" id="UP001230504"/>
    </source>
</evidence>
<dbReference type="Proteomes" id="UP001230504">
    <property type="component" value="Unassembled WGS sequence"/>
</dbReference>
<dbReference type="AlphaFoldDB" id="A0AAD8Q0M5"/>
<dbReference type="EMBL" id="JAHLJV010000024">
    <property type="protein sequence ID" value="KAK1593662.1"/>
    <property type="molecule type" value="Genomic_DNA"/>
</dbReference>
<keyword evidence="1" id="KW-0732">Signal</keyword>
<dbReference type="GeneID" id="85441900"/>
<evidence type="ECO:0000313" key="2">
    <source>
        <dbReference type="EMBL" id="KAK1593662.1"/>
    </source>
</evidence>
<accession>A0AAD8Q0M5</accession>
<name>A0AAD8Q0M5_9PEZI</name>
<sequence length="78" mass="8494">MMASNVSGVVCWTKVLWHTTLADVVHAWTEASLAPSFSSCPIACEPRFPPIPKCHPYSYTQSNDTQAELRLRAAAACA</sequence>
<reference evidence="2" key="1">
    <citation type="submission" date="2021-06" db="EMBL/GenBank/DDBJ databases">
        <title>Comparative genomics, transcriptomics and evolutionary studies reveal genomic signatures of adaptation to plant cell wall in hemibiotrophic fungi.</title>
        <authorList>
            <consortium name="DOE Joint Genome Institute"/>
            <person name="Baroncelli R."/>
            <person name="Diaz J.F."/>
            <person name="Benocci T."/>
            <person name="Peng M."/>
            <person name="Battaglia E."/>
            <person name="Haridas S."/>
            <person name="Andreopoulos W."/>
            <person name="Labutti K."/>
            <person name="Pangilinan J."/>
            <person name="Floch G.L."/>
            <person name="Makela M.R."/>
            <person name="Henrissat B."/>
            <person name="Grigoriev I.V."/>
            <person name="Crouch J.A."/>
            <person name="De Vries R.P."/>
            <person name="Sukno S.A."/>
            <person name="Thon M.R."/>
        </authorList>
    </citation>
    <scope>NUCLEOTIDE SEQUENCE</scope>
    <source>
        <strain evidence="2">CBS 125086</strain>
    </source>
</reference>
<proteinExistence type="predicted"/>
<feature type="signal peptide" evidence="1">
    <location>
        <begin position="1"/>
        <end position="27"/>
    </location>
</feature>